<accession>A0A160VBZ3</accession>
<gene>
    <name evidence="1" type="ORF">MGWOODY_Clf289</name>
</gene>
<dbReference type="AlphaFoldDB" id="A0A160VBZ3"/>
<organism evidence="1">
    <name type="scientific">hydrothermal vent metagenome</name>
    <dbReference type="NCBI Taxonomy" id="652676"/>
    <lineage>
        <taxon>unclassified sequences</taxon>
        <taxon>metagenomes</taxon>
        <taxon>ecological metagenomes</taxon>
    </lineage>
</organism>
<evidence type="ECO:0000313" key="1">
    <source>
        <dbReference type="EMBL" id="CUV03749.1"/>
    </source>
</evidence>
<sequence>MPKGDFMLCLAEDYERQENGYVSSNNHSSFENHGESPMGDMSHIFIHHGHIFWNAFQIDAAKGRASRGVRPVP</sequence>
<reference evidence="1" key="1">
    <citation type="submission" date="2015-10" db="EMBL/GenBank/DDBJ databases">
        <authorList>
            <person name="Gilbert D.G."/>
        </authorList>
    </citation>
    <scope>NUCLEOTIDE SEQUENCE</scope>
</reference>
<proteinExistence type="predicted"/>
<protein>
    <submittedName>
        <fullName evidence="1">Uncharacterized protein</fullName>
    </submittedName>
</protein>
<name>A0A160VBZ3_9ZZZZ</name>
<dbReference type="EMBL" id="FAXA01000471">
    <property type="protein sequence ID" value="CUV03749.1"/>
    <property type="molecule type" value="Genomic_DNA"/>
</dbReference>